<accession>A0AAV9FAL0</accession>
<evidence type="ECO:0000256" key="1">
    <source>
        <dbReference type="SAM" id="SignalP"/>
    </source>
</evidence>
<organism evidence="2 3">
    <name type="scientific">Acorus calamus</name>
    <name type="common">Sweet flag</name>
    <dbReference type="NCBI Taxonomy" id="4465"/>
    <lineage>
        <taxon>Eukaryota</taxon>
        <taxon>Viridiplantae</taxon>
        <taxon>Streptophyta</taxon>
        <taxon>Embryophyta</taxon>
        <taxon>Tracheophyta</taxon>
        <taxon>Spermatophyta</taxon>
        <taxon>Magnoliopsida</taxon>
        <taxon>Liliopsida</taxon>
        <taxon>Acoraceae</taxon>
        <taxon>Acorus</taxon>
    </lineage>
</organism>
<evidence type="ECO:0000313" key="3">
    <source>
        <dbReference type="Proteomes" id="UP001180020"/>
    </source>
</evidence>
<dbReference type="AlphaFoldDB" id="A0AAV9FAL0"/>
<reference evidence="2" key="1">
    <citation type="journal article" date="2023" name="Nat. Commun.">
        <title>Diploid and tetraploid genomes of Acorus and the evolution of monocots.</title>
        <authorList>
            <person name="Ma L."/>
            <person name="Liu K.W."/>
            <person name="Li Z."/>
            <person name="Hsiao Y.Y."/>
            <person name="Qi Y."/>
            <person name="Fu T."/>
            <person name="Tang G.D."/>
            <person name="Zhang D."/>
            <person name="Sun W.H."/>
            <person name="Liu D.K."/>
            <person name="Li Y."/>
            <person name="Chen G.Z."/>
            <person name="Liu X.D."/>
            <person name="Liao X.Y."/>
            <person name="Jiang Y.T."/>
            <person name="Yu X."/>
            <person name="Hao Y."/>
            <person name="Huang J."/>
            <person name="Zhao X.W."/>
            <person name="Ke S."/>
            <person name="Chen Y.Y."/>
            <person name="Wu W.L."/>
            <person name="Hsu J.L."/>
            <person name="Lin Y.F."/>
            <person name="Huang M.D."/>
            <person name="Li C.Y."/>
            <person name="Huang L."/>
            <person name="Wang Z.W."/>
            <person name="Zhao X."/>
            <person name="Zhong W.Y."/>
            <person name="Peng D.H."/>
            <person name="Ahmad S."/>
            <person name="Lan S."/>
            <person name="Zhang J.S."/>
            <person name="Tsai W.C."/>
            <person name="Van de Peer Y."/>
            <person name="Liu Z.J."/>
        </authorList>
    </citation>
    <scope>NUCLEOTIDE SEQUENCE</scope>
    <source>
        <strain evidence="2">CP</strain>
    </source>
</reference>
<keyword evidence="1" id="KW-0732">Signal</keyword>
<feature type="signal peptide" evidence="1">
    <location>
        <begin position="1"/>
        <end position="27"/>
    </location>
</feature>
<comment type="caution">
    <text evidence="2">The sequence shown here is derived from an EMBL/GenBank/DDBJ whole genome shotgun (WGS) entry which is preliminary data.</text>
</comment>
<feature type="chain" id="PRO_5043742971" evidence="1">
    <location>
        <begin position="28"/>
        <end position="99"/>
    </location>
</feature>
<keyword evidence="3" id="KW-1185">Reference proteome</keyword>
<sequence>MEMKPLCLLLCFLTMFLCMLSISGGDASLETRGRRILMMTMKPMREEVKAQVAELVEAGTEVVSAEGDHGSRDEEEVIYHIDYHGVKTHPNPLPKHPKP</sequence>
<name>A0AAV9FAL0_ACOCL</name>
<evidence type="ECO:0000313" key="2">
    <source>
        <dbReference type="EMBL" id="KAK1323001.1"/>
    </source>
</evidence>
<gene>
    <name evidence="2" type="ORF">QJS10_CPA02g01531</name>
</gene>
<reference evidence="2" key="2">
    <citation type="submission" date="2023-06" db="EMBL/GenBank/DDBJ databases">
        <authorList>
            <person name="Ma L."/>
            <person name="Liu K.-W."/>
            <person name="Li Z."/>
            <person name="Hsiao Y.-Y."/>
            <person name="Qi Y."/>
            <person name="Fu T."/>
            <person name="Tang G."/>
            <person name="Zhang D."/>
            <person name="Sun W.-H."/>
            <person name="Liu D.-K."/>
            <person name="Li Y."/>
            <person name="Chen G.-Z."/>
            <person name="Liu X.-D."/>
            <person name="Liao X.-Y."/>
            <person name="Jiang Y.-T."/>
            <person name="Yu X."/>
            <person name="Hao Y."/>
            <person name="Huang J."/>
            <person name="Zhao X.-W."/>
            <person name="Ke S."/>
            <person name="Chen Y.-Y."/>
            <person name="Wu W.-L."/>
            <person name="Hsu J.-L."/>
            <person name="Lin Y.-F."/>
            <person name="Huang M.-D."/>
            <person name="Li C.-Y."/>
            <person name="Huang L."/>
            <person name="Wang Z.-W."/>
            <person name="Zhao X."/>
            <person name="Zhong W.-Y."/>
            <person name="Peng D.-H."/>
            <person name="Ahmad S."/>
            <person name="Lan S."/>
            <person name="Zhang J.-S."/>
            <person name="Tsai W.-C."/>
            <person name="Van De Peer Y."/>
            <person name="Liu Z.-J."/>
        </authorList>
    </citation>
    <scope>NUCLEOTIDE SEQUENCE</scope>
    <source>
        <strain evidence="2">CP</strain>
        <tissue evidence="2">Leaves</tissue>
    </source>
</reference>
<protein>
    <submittedName>
        <fullName evidence="2">Uncharacterized protein</fullName>
    </submittedName>
</protein>
<dbReference type="EMBL" id="JAUJYO010000002">
    <property type="protein sequence ID" value="KAK1323001.1"/>
    <property type="molecule type" value="Genomic_DNA"/>
</dbReference>
<dbReference type="Proteomes" id="UP001180020">
    <property type="component" value="Unassembled WGS sequence"/>
</dbReference>
<proteinExistence type="predicted"/>